<dbReference type="PANTHER" id="PTHR38847">
    <property type="match status" value="1"/>
</dbReference>
<evidence type="ECO:0000313" key="3">
    <source>
        <dbReference type="Proteomes" id="UP001239445"/>
    </source>
</evidence>
<evidence type="ECO:0008006" key="4">
    <source>
        <dbReference type="Google" id="ProtNLM"/>
    </source>
</evidence>
<accession>A0AAJ0F603</accession>
<dbReference type="Pfam" id="PF14273">
    <property type="entry name" value="DUF4360"/>
    <property type="match status" value="1"/>
</dbReference>
<protein>
    <recommendedName>
        <fullName evidence="4">Secreted protein</fullName>
    </recommendedName>
</protein>
<dbReference type="PANTHER" id="PTHR38847:SF1">
    <property type="entry name" value="PSEUDOURIDINE SYNTHASE RSUA_RLUA-LIKE DOMAIN-CONTAINING PROTEIN"/>
    <property type="match status" value="1"/>
</dbReference>
<dbReference type="InterPro" id="IPR025649">
    <property type="entry name" value="DUF4360"/>
</dbReference>
<feature type="chain" id="PRO_5042566866" description="Secreted protein" evidence="1">
    <location>
        <begin position="16"/>
        <end position="213"/>
    </location>
</feature>
<keyword evidence="3" id="KW-1185">Reference proteome</keyword>
<evidence type="ECO:0000256" key="1">
    <source>
        <dbReference type="SAM" id="SignalP"/>
    </source>
</evidence>
<name>A0AAJ0F603_9PEZI</name>
<keyword evidence="1" id="KW-0732">Signal</keyword>
<feature type="signal peptide" evidence="1">
    <location>
        <begin position="1"/>
        <end position="15"/>
    </location>
</feature>
<comment type="caution">
    <text evidence="2">The sequence shown here is derived from an EMBL/GenBank/DDBJ whole genome shotgun (WGS) entry which is preliminary data.</text>
</comment>
<proteinExistence type="predicted"/>
<reference evidence="2" key="1">
    <citation type="submission" date="2023-06" db="EMBL/GenBank/DDBJ databases">
        <title>Genome-scale phylogeny and comparative genomics of the fungal order Sordariales.</title>
        <authorList>
            <consortium name="Lawrence Berkeley National Laboratory"/>
            <person name="Hensen N."/>
            <person name="Bonometti L."/>
            <person name="Westerberg I."/>
            <person name="Brannstrom I.O."/>
            <person name="Guillou S."/>
            <person name="Cros-Aarteil S."/>
            <person name="Calhoun S."/>
            <person name="Haridas S."/>
            <person name="Kuo A."/>
            <person name="Mondo S."/>
            <person name="Pangilinan J."/>
            <person name="Riley R."/>
            <person name="Labutti K."/>
            <person name="Andreopoulos B."/>
            <person name="Lipzen A."/>
            <person name="Chen C."/>
            <person name="Yanf M."/>
            <person name="Daum C."/>
            <person name="Ng V."/>
            <person name="Clum A."/>
            <person name="Steindorff A."/>
            <person name="Ohm R."/>
            <person name="Martin F."/>
            <person name="Silar P."/>
            <person name="Natvig D."/>
            <person name="Lalanne C."/>
            <person name="Gautier V."/>
            <person name="Ament-Velasquez S.L."/>
            <person name="Kruys A."/>
            <person name="Hutchinson M.I."/>
            <person name="Powell A.J."/>
            <person name="Barry K."/>
            <person name="Miller A.N."/>
            <person name="Grigoriev I.V."/>
            <person name="Debuchy R."/>
            <person name="Gladieux P."/>
            <person name="Thoren M.H."/>
            <person name="Johannesson H."/>
        </authorList>
    </citation>
    <scope>NUCLEOTIDE SEQUENCE</scope>
    <source>
        <strain evidence="2">PSN4</strain>
    </source>
</reference>
<gene>
    <name evidence="2" type="ORF">QBC47DRAFT_365968</name>
</gene>
<dbReference type="EMBL" id="MU839853">
    <property type="protein sequence ID" value="KAK1749730.1"/>
    <property type="molecule type" value="Genomic_DNA"/>
</dbReference>
<organism evidence="2 3">
    <name type="scientific">Echria macrotheca</name>
    <dbReference type="NCBI Taxonomy" id="438768"/>
    <lineage>
        <taxon>Eukaryota</taxon>
        <taxon>Fungi</taxon>
        <taxon>Dikarya</taxon>
        <taxon>Ascomycota</taxon>
        <taxon>Pezizomycotina</taxon>
        <taxon>Sordariomycetes</taxon>
        <taxon>Sordariomycetidae</taxon>
        <taxon>Sordariales</taxon>
        <taxon>Schizotheciaceae</taxon>
        <taxon>Echria</taxon>
    </lineage>
</organism>
<dbReference type="Proteomes" id="UP001239445">
    <property type="component" value="Unassembled WGS sequence"/>
</dbReference>
<sequence>MHPLHIFTFAGLATALTIKTPANLEQRDSAAAPQGARIAAIDYSGSGCTVSSLAGQDLTNPSILSMPQRVFTAQSGQNNTKVVETRTTCQTIVKLSYPSGWQFSLTKANYYGRVVLSKGAEATSRTTYSFTGDTKSTFKQFYFDGPYNGLYFRNDRFDNTTTLWSPCGSEASLNFTSEARVAPLGSGNSRPASMEIFNPLDGKLEIAWRTCTK</sequence>
<dbReference type="AlphaFoldDB" id="A0AAJ0F603"/>
<evidence type="ECO:0000313" key="2">
    <source>
        <dbReference type="EMBL" id="KAK1749730.1"/>
    </source>
</evidence>